<dbReference type="AlphaFoldDB" id="A0A7C3I1P1"/>
<dbReference type="InterPro" id="IPR014721">
    <property type="entry name" value="Ribsml_uS5_D2-typ_fold_subgr"/>
</dbReference>
<dbReference type="GO" id="GO:0006508">
    <property type="term" value="P:proteolysis"/>
    <property type="evidence" value="ECO:0007669"/>
    <property type="project" value="UniProtKB-KW"/>
</dbReference>
<comment type="catalytic activity">
    <reaction evidence="2">
        <text>Hydrolysis of proteins in presence of ATP.</text>
        <dbReference type="EC" id="3.4.21.53"/>
    </reaction>
</comment>
<dbReference type="InterPro" id="IPR020568">
    <property type="entry name" value="Ribosomal_Su5_D2-typ_SF"/>
</dbReference>
<dbReference type="GO" id="GO:0005524">
    <property type="term" value="F:ATP binding"/>
    <property type="evidence" value="ECO:0007669"/>
    <property type="project" value="UniProtKB-KW"/>
</dbReference>
<dbReference type="InterPro" id="IPR027065">
    <property type="entry name" value="Lon_Prtase"/>
</dbReference>
<dbReference type="PANTHER" id="PTHR10046">
    <property type="entry name" value="ATP DEPENDENT LON PROTEASE FAMILY MEMBER"/>
    <property type="match status" value="1"/>
</dbReference>
<keyword evidence="2" id="KW-0378">Hydrolase</keyword>
<dbReference type="SUPFAM" id="SSF54211">
    <property type="entry name" value="Ribosomal protein S5 domain 2-like"/>
    <property type="match status" value="1"/>
</dbReference>
<dbReference type="PRINTS" id="PR00830">
    <property type="entry name" value="ENDOLAPTASE"/>
</dbReference>
<dbReference type="PROSITE" id="PS51786">
    <property type="entry name" value="LON_PROTEOLYTIC"/>
    <property type="match status" value="1"/>
</dbReference>
<evidence type="ECO:0000313" key="4">
    <source>
        <dbReference type="EMBL" id="HFH28018.1"/>
    </source>
</evidence>
<reference evidence="4" key="1">
    <citation type="journal article" date="2020" name="mSystems">
        <title>Genome- and Community-Level Interaction Insights into Carbon Utilization and Element Cycling Functions of Hydrothermarchaeota in Hydrothermal Sediment.</title>
        <authorList>
            <person name="Zhou Z."/>
            <person name="Liu Y."/>
            <person name="Xu W."/>
            <person name="Pan J."/>
            <person name="Luo Z.H."/>
            <person name="Li M."/>
        </authorList>
    </citation>
    <scope>NUCLEOTIDE SEQUENCE [LARGE SCALE GENOMIC DNA]</scope>
    <source>
        <strain evidence="4">SpSt-503</strain>
    </source>
</reference>
<dbReference type="EC" id="3.4.21.53" evidence="2"/>
<sequence length="798" mass="88767">MNINNYRLSPEDVIFTIPSPSLTDTTESDATIIGQSRAMKALSLGLGIQAKGYNIYIQGAPGTGRRTALLKALQNYNPSRGCLQDFLYVPNYTVPTEPHVIQVPSGTGRLFKQQLHNFIEEVKKLVRLHRESDAFKLKKSNLVAALEQQENKTLSAFETEAATQGFQIVQINEGETQSTDLVPIRDGIPVSFEDLQAQVASGNLSGEEWNTLRETYYALVDKMKGLFDTLKRERLDLDRKIHELSKGMLQPEIHQHIQTLSEAFPYEQIRSWLASLEEDIMGHLPLFYPERLEKEAQRSHTHPSALIRYGVNIIVDRSGISAPPVIFENRPTLTNLVGTIEPPGSVTEELRSAYLRIRAGSLIKAAGGVLVLRAEDIIQDEEAWPYLKRVLQTGIVEIQCPPNPLASPLIIKPEPIELYVKVVLIGEESTYDIMYQTDADFQKLFKVCAEFDSTMNRNEHSQQRYAAFLHKIVQEEGLLPLNPSGVSAVLEWSVRDAEHRQKLSTRFSLVVDLLREATWYAREQQLSEISAEVIQKTLELRSYLHRLPEETIQSMILADEIIMQFNGSAVGKINGLAVHDRGYYSYGIPVVVSAQVAPGDGGVINIEGESGLSGEIFDKAVLILSGYLRSRYARTFPLSITASLCFEQMYTPIDGDSATAAQLCAIISAISDIPLRQDLAITGSVNQLGDMQPVGGVSEKIEGFHTICAKRGLTGTQGVVIPRRNLNNLILNTTVQKDIKAGLFHLYTVNTIDEALEVFMGKPAGKADEDGNFPSDSINGIVSRELKRMATIIKRYET</sequence>
<dbReference type="SUPFAM" id="SSF52540">
    <property type="entry name" value="P-loop containing nucleoside triphosphate hydrolases"/>
    <property type="match status" value="1"/>
</dbReference>
<organism evidence="4">
    <name type="scientific">Gracilinema caldarium</name>
    <dbReference type="NCBI Taxonomy" id="215591"/>
    <lineage>
        <taxon>Bacteria</taxon>
        <taxon>Pseudomonadati</taxon>
        <taxon>Spirochaetota</taxon>
        <taxon>Spirochaetia</taxon>
        <taxon>Spirochaetales</taxon>
        <taxon>Breznakiellaceae</taxon>
        <taxon>Gracilinema</taxon>
    </lineage>
</organism>
<dbReference type="InterPro" id="IPR041699">
    <property type="entry name" value="AAA_32"/>
</dbReference>
<dbReference type="Pfam" id="PF13654">
    <property type="entry name" value="AAA_32"/>
    <property type="match status" value="1"/>
</dbReference>
<accession>A0A7C3I1P1</accession>
<comment type="similarity">
    <text evidence="2">Belongs to the peptidase S16 family.</text>
</comment>
<dbReference type="Pfam" id="PF20436">
    <property type="entry name" value="LonB_AAA-LID"/>
    <property type="match status" value="1"/>
</dbReference>
<dbReference type="InterPro" id="IPR008269">
    <property type="entry name" value="Lon_proteolytic"/>
</dbReference>
<dbReference type="GO" id="GO:0030163">
    <property type="term" value="P:protein catabolic process"/>
    <property type="evidence" value="ECO:0007669"/>
    <property type="project" value="InterPro"/>
</dbReference>
<gene>
    <name evidence="4" type="ORF">ENS59_00680</name>
</gene>
<feature type="active site" evidence="2">
    <location>
        <position position="657"/>
    </location>
</feature>
<evidence type="ECO:0000256" key="2">
    <source>
        <dbReference type="PROSITE-ProRule" id="PRU01122"/>
    </source>
</evidence>
<dbReference type="Gene3D" id="1.10.8.60">
    <property type="match status" value="1"/>
</dbReference>
<keyword evidence="2" id="KW-0720">Serine protease</keyword>
<dbReference type="Pfam" id="PF20437">
    <property type="entry name" value="LonC_helical"/>
    <property type="match status" value="1"/>
</dbReference>
<comment type="caution">
    <text evidence="4">The sequence shown here is derived from an EMBL/GenBank/DDBJ whole genome shotgun (WGS) entry which is preliminary data.</text>
</comment>
<dbReference type="EMBL" id="DSVL01000019">
    <property type="protein sequence ID" value="HFH28018.1"/>
    <property type="molecule type" value="Genomic_DNA"/>
</dbReference>
<dbReference type="GO" id="GO:0004252">
    <property type="term" value="F:serine-type endopeptidase activity"/>
    <property type="evidence" value="ECO:0007669"/>
    <property type="project" value="UniProtKB-UniRule"/>
</dbReference>
<evidence type="ECO:0000256" key="1">
    <source>
        <dbReference type="ARBA" id="ARBA00022670"/>
    </source>
</evidence>
<dbReference type="InterPro" id="IPR046844">
    <property type="entry name" value="Lon-like_helical"/>
</dbReference>
<feature type="active site" evidence="2">
    <location>
        <position position="700"/>
    </location>
</feature>
<protein>
    <recommendedName>
        <fullName evidence="2">endopeptidase La</fullName>
        <ecNumber evidence="2">3.4.21.53</ecNumber>
    </recommendedName>
</protein>
<keyword evidence="4" id="KW-0547">Nucleotide-binding</keyword>
<dbReference type="Gene3D" id="3.30.230.10">
    <property type="match status" value="1"/>
</dbReference>
<dbReference type="GO" id="GO:0004176">
    <property type="term" value="F:ATP-dependent peptidase activity"/>
    <property type="evidence" value="ECO:0007669"/>
    <property type="project" value="UniProtKB-UniRule"/>
</dbReference>
<dbReference type="InterPro" id="IPR027417">
    <property type="entry name" value="P-loop_NTPase"/>
</dbReference>
<name>A0A7C3I1P1_9SPIR</name>
<evidence type="ECO:0000259" key="3">
    <source>
        <dbReference type="PROSITE" id="PS51786"/>
    </source>
</evidence>
<feature type="domain" description="Lon proteolytic" evidence="3">
    <location>
        <begin position="567"/>
        <end position="762"/>
    </location>
</feature>
<dbReference type="InterPro" id="IPR046843">
    <property type="entry name" value="LonB_AAA-LID"/>
</dbReference>
<proteinExistence type="inferred from homology"/>
<keyword evidence="4" id="KW-0067">ATP-binding</keyword>
<keyword evidence="1 2" id="KW-0645">Protease</keyword>
<dbReference type="Gene3D" id="3.40.50.300">
    <property type="entry name" value="P-loop containing nucleotide triphosphate hydrolases"/>
    <property type="match status" value="2"/>
</dbReference>
<dbReference type="Pfam" id="PF05362">
    <property type="entry name" value="Lon_C"/>
    <property type="match status" value="1"/>
</dbReference>